<name>A0A372LBM1_9BACI</name>
<keyword evidence="3" id="KW-1185">Reference proteome</keyword>
<dbReference type="EMBL" id="QVTE01000066">
    <property type="protein sequence ID" value="RFU63232.1"/>
    <property type="molecule type" value="Genomic_DNA"/>
</dbReference>
<proteinExistence type="predicted"/>
<reference evidence="2 3" key="1">
    <citation type="submission" date="2018-08" db="EMBL/GenBank/DDBJ databases">
        <title>Bacillus chawlae sp. nov., Bacillus glennii sp. nov., and Bacillus saganii sp. nov. Isolated from the Vehicle Assembly Building at Kennedy Space Center where the Viking Spacecraft were Assembled.</title>
        <authorList>
            <person name="Seuylemezian A."/>
            <person name="Vaishampayan P."/>
        </authorList>
    </citation>
    <scope>NUCLEOTIDE SEQUENCE [LARGE SCALE GENOMIC DNA]</scope>
    <source>
        <strain evidence="2 3">V47-23a</strain>
    </source>
</reference>
<organism evidence="2 3">
    <name type="scientific">Peribacillus saganii</name>
    <dbReference type="NCBI Taxonomy" id="2303992"/>
    <lineage>
        <taxon>Bacteria</taxon>
        <taxon>Bacillati</taxon>
        <taxon>Bacillota</taxon>
        <taxon>Bacilli</taxon>
        <taxon>Bacillales</taxon>
        <taxon>Bacillaceae</taxon>
        <taxon>Peribacillus</taxon>
    </lineage>
</organism>
<feature type="region of interest" description="Disordered" evidence="1">
    <location>
        <begin position="1"/>
        <end position="20"/>
    </location>
</feature>
<accession>A0A372LBM1</accession>
<evidence type="ECO:0000256" key="1">
    <source>
        <dbReference type="SAM" id="MobiDB-lite"/>
    </source>
</evidence>
<comment type="caution">
    <text evidence="2">The sequence shown here is derived from an EMBL/GenBank/DDBJ whole genome shotgun (WGS) entry which is preliminary data.</text>
</comment>
<evidence type="ECO:0000313" key="3">
    <source>
        <dbReference type="Proteomes" id="UP000264541"/>
    </source>
</evidence>
<protein>
    <submittedName>
        <fullName evidence="2">Uncharacterized protein</fullName>
    </submittedName>
</protein>
<evidence type="ECO:0000313" key="2">
    <source>
        <dbReference type="EMBL" id="RFU63232.1"/>
    </source>
</evidence>
<gene>
    <name evidence="2" type="ORF">D0469_19970</name>
</gene>
<sequence>MGQNGVPTGRGEFSRSSSKTGRFRFLDIQLQHSAIFFRRKIKPRRTGHDTLWHRGISRNNTAAL</sequence>
<dbReference type="AlphaFoldDB" id="A0A372LBM1"/>
<dbReference type="Proteomes" id="UP000264541">
    <property type="component" value="Unassembled WGS sequence"/>
</dbReference>